<evidence type="ECO:0000256" key="2">
    <source>
        <dbReference type="SAM" id="MobiDB-lite"/>
    </source>
</evidence>
<keyword evidence="1" id="KW-0479">Metal-binding</keyword>
<sequence>MEMHHKLRRDPNWHKDACNLCGQLGHRAADCSSGTVNWRQIYGDNAFILRPPQYWSEELAVRASRKVDMADLEKRAREYAKGQAEKQGLDWEEITKKAEELHNQDPSVTIPRVPEADLPEEEAPLPAGWASATDQQGRTYYYHKKTMKTQWDRPTDDTPIS</sequence>
<dbReference type="InterPro" id="IPR036875">
    <property type="entry name" value="Znf_CCHC_sf"/>
</dbReference>
<feature type="domain" description="WW" evidence="3">
    <location>
        <begin position="123"/>
        <end position="156"/>
    </location>
</feature>
<dbReference type="Pfam" id="PF00098">
    <property type="entry name" value="zf-CCHC"/>
    <property type="match status" value="1"/>
</dbReference>
<reference evidence="5" key="1">
    <citation type="submission" date="2021-01" db="EMBL/GenBank/DDBJ databases">
        <authorList>
            <person name="Corre E."/>
            <person name="Pelletier E."/>
            <person name="Niang G."/>
            <person name="Scheremetjew M."/>
            <person name="Finn R."/>
            <person name="Kale V."/>
            <person name="Holt S."/>
            <person name="Cochrane G."/>
            <person name="Meng A."/>
            <person name="Brown T."/>
            <person name="Cohen L."/>
        </authorList>
    </citation>
    <scope>NUCLEOTIDE SEQUENCE</scope>
    <source>
        <strain evidence="5">SAG 11-49</strain>
    </source>
</reference>
<gene>
    <name evidence="5" type="ORF">CLEI1391_LOCUS10931</name>
</gene>
<evidence type="ECO:0000256" key="1">
    <source>
        <dbReference type="PROSITE-ProRule" id="PRU00047"/>
    </source>
</evidence>
<dbReference type="PROSITE" id="PS01159">
    <property type="entry name" value="WW_DOMAIN_1"/>
    <property type="match status" value="1"/>
</dbReference>
<keyword evidence="1" id="KW-0862">Zinc</keyword>
<evidence type="ECO:0000259" key="4">
    <source>
        <dbReference type="PROSITE" id="PS50158"/>
    </source>
</evidence>
<dbReference type="SMART" id="SM00456">
    <property type="entry name" value="WW"/>
    <property type="match status" value="1"/>
</dbReference>
<feature type="region of interest" description="Disordered" evidence="2">
    <location>
        <begin position="99"/>
        <end position="132"/>
    </location>
</feature>
<evidence type="ECO:0000259" key="3">
    <source>
        <dbReference type="PROSITE" id="PS50020"/>
    </source>
</evidence>
<dbReference type="PROSITE" id="PS50158">
    <property type="entry name" value="ZF_CCHC"/>
    <property type="match status" value="1"/>
</dbReference>
<dbReference type="Pfam" id="PF00397">
    <property type="entry name" value="WW"/>
    <property type="match status" value="1"/>
</dbReference>
<organism evidence="5">
    <name type="scientific">Chlamydomonas leiostraca</name>
    <dbReference type="NCBI Taxonomy" id="1034604"/>
    <lineage>
        <taxon>Eukaryota</taxon>
        <taxon>Viridiplantae</taxon>
        <taxon>Chlorophyta</taxon>
        <taxon>core chlorophytes</taxon>
        <taxon>Chlorophyceae</taxon>
        <taxon>CS clade</taxon>
        <taxon>Chlamydomonadales</taxon>
        <taxon>Chlamydomonadaceae</taxon>
        <taxon>Chlamydomonas</taxon>
    </lineage>
</organism>
<dbReference type="EMBL" id="HBFB01019475">
    <property type="protein sequence ID" value="CAD8682921.1"/>
    <property type="molecule type" value="Transcribed_RNA"/>
</dbReference>
<proteinExistence type="predicted"/>
<dbReference type="GO" id="GO:0008270">
    <property type="term" value="F:zinc ion binding"/>
    <property type="evidence" value="ECO:0007669"/>
    <property type="project" value="UniProtKB-KW"/>
</dbReference>
<dbReference type="InterPro" id="IPR001202">
    <property type="entry name" value="WW_dom"/>
</dbReference>
<dbReference type="InterPro" id="IPR036020">
    <property type="entry name" value="WW_dom_sf"/>
</dbReference>
<dbReference type="CDD" id="cd00201">
    <property type="entry name" value="WW"/>
    <property type="match status" value="1"/>
</dbReference>
<dbReference type="PROSITE" id="PS50020">
    <property type="entry name" value="WW_DOMAIN_2"/>
    <property type="match status" value="1"/>
</dbReference>
<dbReference type="Gene3D" id="2.20.70.10">
    <property type="match status" value="1"/>
</dbReference>
<dbReference type="SUPFAM" id="SSF57756">
    <property type="entry name" value="Retrovirus zinc finger-like domains"/>
    <property type="match status" value="1"/>
</dbReference>
<dbReference type="AlphaFoldDB" id="A0A7S0WU20"/>
<keyword evidence="1" id="KW-0863">Zinc-finger</keyword>
<protein>
    <submittedName>
        <fullName evidence="5">Uncharacterized protein</fullName>
    </submittedName>
</protein>
<accession>A0A7S0WU20</accession>
<name>A0A7S0WU20_9CHLO</name>
<dbReference type="Gene3D" id="4.10.60.10">
    <property type="entry name" value="Zinc finger, CCHC-type"/>
    <property type="match status" value="1"/>
</dbReference>
<evidence type="ECO:0000313" key="5">
    <source>
        <dbReference type="EMBL" id="CAD8682921.1"/>
    </source>
</evidence>
<dbReference type="SUPFAM" id="SSF51045">
    <property type="entry name" value="WW domain"/>
    <property type="match status" value="1"/>
</dbReference>
<feature type="domain" description="CCHC-type" evidence="4">
    <location>
        <begin position="18"/>
        <end position="31"/>
    </location>
</feature>
<dbReference type="GO" id="GO:0003676">
    <property type="term" value="F:nucleic acid binding"/>
    <property type="evidence" value="ECO:0007669"/>
    <property type="project" value="InterPro"/>
</dbReference>
<dbReference type="InterPro" id="IPR001878">
    <property type="entry name" value="Znf_CCHC"/>
</dbReference>